<evidence type="ECO:0000256" key="1">
    <source>
        <dbReference type="SAM" id="MobiDB-lite"/>
    </source>
</evidence>
<feature type="region of interest" description="Disordered" evidence="1">
    <location>
        <begin position="1"/>
        <end position="42"/>
    </location>
</feature>
<feature type="compositionally biased region" description="Low complexity" evidence="1">
    <location>
        <begin position="1"/>
        <end position="18"/>
    </location>
</feature>
<gene>
    <name evidence="2" type="ORF">B296_00032457</name>
</gene>
<reference evidence="2 3" key="1">
    <citation type="journal article" date="2014" name="Agronomy (Basel)">
        <title>A Draft Genome Sequence for Ensete ventricosum, the Drought-Tolerant Tree Against Hunger.</title>
        <authorList>
            <person name="Harrison J."/>
            <person name="Moore K.A."/>
            <person name="Paszkiewicz K."/>
            <person name="Jones T."/>
            <person name="Grant M."/>
            <person name="Ambacheew D."/>
            <person name="Muzemil S."/>
            <person name="Studholme D.J."/>
        </authorList>
    </citation>
    <scope>NUCLEOTIDE SEQUENCE [LARGE SCALE GENOMIC DNA]</scope>
</reference>
<dbReference type="AlphaFoldDB" id="A0A426Y1Z4"/>
<proteinExistence type="predicted"/>
<feature type="compositionally biased region" description="Polar residues" evidence="1">
    <location>
        <begin position="33"/>
        <end position="42"/>
    </location>
</feature>
<dbReference type="Proteomes" id="UP000287651">
    <property type="component" value="Unassembled WGS sequence"/>
</dbReference>
<comment type="caution">
    <text evidence="2">The sequence shown here is derived from an EMBL/GenBank/DDBJ whole genome shotgun (WGS) entry which is preliminary data.</text>
</comment>
<evidence type="ECO:0000313" key="3">
    <source>
        <dbReference type="Proteomes" id="UP000287651"/>
    </source>
</evidence>
<protein>
    <submittedName>
        <fullName evidence="2">Uncharacterized protein</fullName>
    </submittedName>
</protein>
<dbReference type="EMBL" id="AMZH03015606">
    <property type="protein sequence ID" value="RRT45785.1"/>
    <property type="molecule type" value="Genomic_DNA"/>
</dbReference>
<organism evidence="2 3">
    <name type="scientific">Ensete ventricosum</name>
    <name type="common">Abyssinian banana</name>
    <name type="synonym">Musa ensete</name>
    <dbReference type="NCBI Taxonomy" id="4639"/>
    <lineage>
        <taxon>Eukaryota</taxon>
        <taxon>Viridiplantae</taxon>
        <taxon>Streptophyta</taxon>
        <taxon>Embryophyta</taxon>
        <taxon>Tracheophyta</taxon>
        <taxon>Spermatophyta</taxon>
        <taxon>Magnoliopsida</taxon>
        <taxon>Liliopsida</taxon>
        <taxon>Zingiberales</taxon>
        <taxon>Musaceae</taxon>
        <taxon>Ensete</taxon>
    </lineage>
</organism>
<evidence type="ECO:0000313" key="2">
    <source>
        <dbReference type="EMBL" id="RRT45785.1"/>
    </source>
</evidence>
<name>A0A426Y1Z4_ENSVE</name>
<accession>A0A426Y1Z4</accession>
<sequence>MASSPSFLVSSFSSTPSSHVPPPQEECRPSGSLGDQSGPESSFSRIMVGVDVKALRTLEAMNSHHDFDSIVSLESLVAVQKRFSIPNEYVLHTTWPGQRPYHSCPGGLSISVDALEGSRGLLLDLLGSMMRGNPRIGGGRQGLGPGFSPATSAGTVRRIRFGIRG</sequence>